<reference evidence="1" key="1">
    <citation type="journal article" date="2023" name="G3 (Bethesda)">
        <title>A reference genome for the long-term kleptoplast-retaining sea slug Elysia crispata morphotype clarki.</title>
        <authorList>
            <person name="Eastman K.E."/>
            <person name="Pendleton A.L."/>
            <person name="Shaikh M.A."/>
            <person name="Suttiyut T."/>
            <person name="Ogas R."/>
            <person name="Tomko P."/>
            <person name="Gavelis G."/>
            <person name="Widhalm J.R."/>
            <person name="Wisecaver J.H."/>
        </authorList>
    </citation>
    <scope>NUCLEOTIDE SEQUENCE</scope>
    <source>
        <strain evidence="1">ECLA1</strain>
    </source>
</reference>
<sequence>MSTSEPVEVCGHHKAFIGGQALTSLSNLAGNMNNSRHPWIILTEWCGLTPGYTILILDKRAPCRSAMIKALNAPTERGSFNQRFLEDKP</sequence>
<evidence type="ECO:0000313" key="2">
    <source>
        <dbReference type="Proteomes" id="UP001283361"/>
    </source>
</evidence>
<evidence type="ECO:0000313" key="1">
    <source>
        <dbReference type="EMBL" id="KAK3781393.1"/>
    </source>
</evidence>
<dbReference type="AlphaFoldDB" id="A0AAE1DTT7"/>
<dbReference type="Proteomes" id="UP001283361">
    <property type="component" value="Unassembled WGS sequence"/>
</dbReference>
<comment type="caution">
    <text evidence="1">The sequence shown here is derived from an EMBL/GenBank/DDBJ whole genome shotgun (WGS) entry which is preliminary data.</text>
</comment>
<gene>
    <name evidence="1" type="ORF">RRG08_019019</name>
</gene>
<protein>
    <submittedName>
        <fullName evidence="1">Uncharacterized protein</fullName>
    </submittedName>
</protein>
<accession>A0AAE1DTT7</accession>
<organism evidence="1 2">
    <name type="scientific">Elysia crispata</name>
    <name type="common">lettuce slug</name>
    <dbReference type="NCBI Taxonomy" id="231223"/>
    <lineage>
        <taxon>Eukaryota</taxon>
        <taxon>Metazoa</taxon>
        <taxon>Spiralia</taxon>
        <taxon>Lophotrochozoa</taxon>
        <taxon>Mollusca</taxon>
        <taxon>Gastropoda</taxon>
        <taxon>Heterobranchia</taxon>
        <taxon>Euthyneura</taxon>
        <taxon>Panpulmonata</taxon>
        <taxon>Sacoglossa</taxon>
        <taxon>Placobranchoidea</taxon>
        <taxon>Plakobranchidae</taxon>
        <taxon>Elysia</taxon>
    </lineage>
</organism>
<name>A0AAE1DTT7_9GAST</name>
<dbReference type="EMBL" id="JAWDGP010002624">
    <property type="protein sequence ID" value="KAK3781393.1"/>
    <property type="molecule type" value="Genomic_DNA"/>
</dbReference>
<proteinExistence type="predicted"/>
<keyword evidence="2" id="KW-1185">Reference proteome</keyword>